<name>A0A2I0JZT0_PUNGR</name>
<proteinExistence type="predicted"/>
<dbReference type="InterPro" id="IPR056647">
    <property type="entry name" value="DUF7745"/>
</dbReference>
<dbReference type="Pfam" id="PF24924">
    <property type="entry name" value="DUF7745"/>
    <property type="match status" value="1"/>
</dbReference>
<organism evidence="2 3">
    <name type="scientific">Punica granatum</name>
    <name type="common">Pomegranate</name>
    <dbReference type="NCBI Taxonomy" id="22663"/>
    <lineage>
        <taxon>Eukaryota</taxon>
        <taxon>Viridiplantae</taxon>
        <taxon>Streptophyta</taxon>
        <taxon>Embryophyta</taxon>
        <taxon>Tracheophyta</taxon>
        <taxon>Spermatophyta</taxon>
        <taxon>Magnoliopsida</taxon>
        <taxon>eudicotyledons</taxon>
        <taxon>Gunneridae</taxon>
        <taxon>Pentapetalae</taxon>
        <taxon>rosids</taxon>
        <taxon>malvids</taxon>
        <taxon>Myrtales</taxon>
        <taxon>Lythraceae</taxon>
        <taxon>Punica</taxon>
    </lineage>
</organism>
<keyword evidence="3" id="KW-1185">Reference proteome</keyword>
<evidence type="ECO:0000313" key="3">
    <source>
        <dbReference type="Proteomes" id="UP000233551"/>
    </source>
</evidence>
<reference evidence="2 3" key="1">
    <citation type="submission" date="2017-11" db="EMBL/GenBank/DDBJ databases">
        <title>De-novo sequencing of pomegranate (Punica granatum L.) genome.</title>
        <authorList>
            <person name="Akparov Z."/>
            <person name="Amiraslanov A."/>
            <person name="Hajiyeva S."/>
            <person name="Abbasov M."/>
            <person name="Kaur K."/>
            <person name="Hamwieh A."/>
            <person name="Solovyev V."/>
            <person name="Salamov A."/>
            <person name="Braich B."/>
            <person name="Kosarev P."/>
            <person name="Mahmoud A."/>
            <person name="Hajiyev E."/>
            <person name="Babayeva S."/>
            <person name="Izzatullayeva V."/>
            <person name="Mammadov A."/>
            <person name="Mammadov A."/>
            <person name="Sharifova S."/>
            <person name="Ojaghi J."/>
            <person name="Eynullazada K."/>
            <person name="Bayramov B."/>
            <person name="Abdulazimova A."/>
            <person name="Shahmuradov I."/>
        </authorList>
    </citation>
    <scope>NUCLEOTIDE SEQUENCE [LARGE SCALE GENOMIC DNA]</scope>
    <source>
        <strain evidence="3">cv. AG2017</strain>
        <tissue evidence="2">Leaf</tissue>
    </source>
</reference>
<dbReference type="EMBL" id="PGOL01001007">
    <property type="protein sequence ID" value="PKI61772.1"/>
    <property type="molecule type" value="Genomic_DNA"/>
</dbReference>
<evidence type="ECO:0000313" key="2">
    <source>
        <dbReference type="EMBL" id="PKI61772.1"/>
    </source>
</evidence>
<gene>
    <name evidence="2" type="ORF">CRG98_017822</name>
</gene>
<comment type="caution">
    <text evidence="2">The sequence shown here is derived from an EMBL/GenBank/DDBJ whole genome shotgun (WGS) entry which is preliminary data.</text>
</comment>
<dbReference type="Proteomes" id="UP000233551">
    <property type="component" value="Unassembled WGS sequence"/>
</dbReference>
<feature type="domain" description="DUF7745" evidence="1">
    <location>
        <begin position="39"/>
        <end position="209"/>
    </location>
</feature>
<protein>
    <recommendedName>
        <fullName evidence="1">DUF7745 domain-containing protein</fullName>
    </recommendedName>
</protein>
<evidence type="ECO:0000259" key="1">
    <source>
        <dbReference type="Pfam" id="PF24924"/>
    </source>
</evidence>
<sequence>MDRSRPCLRLDIIITPSADITRLWNTFRPVDRAFLRLIIGDLPLLVDSPIDWTLLRTVISFWDTQWAVFSFQGTELAPTIEEYATLLQRSMPIHDIVVPNQFAMIQSRLAILLGLRNEEIRHELQYGGEHNIRTTWLIDFIQARALNAMGESYQRDACHGFLLLIFGTMLFPYSSNLIDEALAQVILQVVGGHSYVEAVVAETIRSLDYFHLYGFTPVRRLRIPQILQAPQADIPNAESLVQGAMHTELHVIRVERDRLRCELVDIRAELTDHKELQSELAQTRACIVSQDGVIARLNATLDRARARAHRITHP</sequence>
<accession>A0A2I0JZT0</accession>
<dbReference type="AlphaFoldDB" id="A0A2I0JZT0"/>